<dbReference type="PANTHER" id="PTHR43201">
    <property type="entry name" value="ACYL-COA SYNTHETASE"/>
    <property type="match status" value="1"/>
</dbReference>
<dbReference type="SUPFAM" id="SSF56801">
    <property type="entry name" value="Acetyl-CoA synthetase-like"/>
    <property type="match status" value="1"/>
</dbReference>
<dbReference type="Pfam" id="PF00501">
    <property type="entry name" value="AMP-binding"/>
    <property type="match status" value="1"/>
</dbReference>
<dbReference type="Gene3D" id="3.40.50.12780">
    <property type="entry name" value="N-terminal domain of ligase-like"/>
    <property type="match status" value="1"/>
</dbReference>
<dbReference type="PANTHER" id="PTHR43201:SF8">
    <property type="entry name" value="ACYL-COA SYNTHETASE FAMILY MEMBER 3"/>
    <property type="match status" value="1"/>
</dbReference>
<name>A0A8J3CT32_9BACT</name>
<accession>A0A8J3CT32</accession>
<dbReference type="InterPro" id="IPR045851">
    <property type="entry name" value="AMP-bd_C_sf"/>
</dbReference>
<reference evidence="3" key="1">
    <citation type="journal article" date="2014" name="Int. J. Syst. Evol. Microbiol.">
        <title>Complete genome sequence of Corynebacterium casei LMG S-19264T (=DSM 44701T), isolated from a smear-ripened cheese.</title>
        <authorList>
            <consortium name="US DOE Joint Genome Institute (JGI-PGF)"/>
            <person name="Walter F."/>
            <person name="Albersmeier A."/>
            <person name="Kalinowski J."/>
            <person name="Ruckert C."/>
        </authorList>
    </citation>
    <scope>NUCLEOTIDE SEQUENCE</scope>
    <source>
        <strain evidence="3">KCTC 23224</strain>
    </source>
</reference>
<sequence>MGRIIIENRSYSFEEIQAGKFNETDHYFTHALHFCQSWLSNQQTFELQTSGSTGMPKNIQIARSQMEISAKATRDYFQIRENPSLLCCLNTWFIAGKMMLVRGMEWKASIYLVTPSSKPFTSPNLQIPYDLVAMVPLQVEHCLNDEMGLSGLKQIKQLIIGGAPSGDGLINKLLDEKISAYQTYGMTETVSHIALAPIVDIDLTYEVLPGVIIGTDERGCLWLEAPMAKEHRIQTNDLIALNSPTTFKWLGRADFTINTGGIKVQPELVEKAIEKLIYEIIGEVNFIIGGVPDESLGQKVILIIEKDQLTLDKADFLKRLASNLPKYHQPKEIHFLPEFVRTDTGKINRIRTLELLCSNLSSSS</sequence>
<dbReference type="GO" id="GO:0031956">
    <property type="term" value="F:medium-chain fatty acid-CoA ligase activity"/>
    <property type="evidence" value="ECO:0007669"/>
    <property type="project" value="TreeGrafter"/>
</dbReference>
<protein>
    <submittedName>
        <fullName evidence="3">O-succinylbenzoic acid--CoA ligase</fullName>
    </submittedName>
</protein>
<dbReference type="InterPro" id="IPR042099">
    <property type="entry name" value="ANL_N_sf"/>
</dbReference>
<organism evidence="3 4">
    <name type="scientific">Mongoliitalea lutea</name>
    <dbReference type="NCBI Taxonomy" id="849756"/>
    <lineage>
        <taxon>Bacteria</taxon>
        <taxon>Pseudomonadati</taxon>
        <taxon>Bacteroidota</taxon>
        <taxon>Cytophagia</taxon>
        <taxon>Cytophagales</taxon>
        <taxon>Cyclobacteriaceae</taxon>
        <taxon>Mongoliitalea</taxon>
    </lineage>
</organism>
<reference evidence="3" key="2">
    <citation type="submission" date="2020-09" db="EMBL/GenBank/DDBJ databases">
        <authorList>
            <person name="Sun Q."/>
            <person name="Kim S."/>
        </authorList>
    </citation>
    <scope>NUCLEOTIDE SEQUENCE</scope>
    <source>
        <strain evidence="3">KCTC 23224</strain>
    </source>
</reference>
<dbReference type="Proteomes" id="UP000642809">
    <property type="component" value="Unassembled WGS sequence"/>
</dbReference>
<dbReference type="EMBL" id="BMYF01000001">
    <property type="protein sequence ID" value="GHB25572.1"/>
    <property type="molecule type" value="Genomic_DNA"/>
</dbReference>
<dbReference type="InterPro" id="IPR030476">
    <property type="entry name" value="Pentaxin_CS"/>
</dbReference>
<dbReference type="PROSITE" id="PS00289">
    <property type="entry name" value="PTX_1"/>
    <property type="match status" value="1"/>
</dbReference>
<evidence type="ECO:0000256" key="1">
    <source>
        <dbReference type="ARBA" id="ARBA00006432"/>
    </source>
</evidence>
<evidence type="ECO:0000313" key="4">
    <source>
        <dbReference type="Proteomes" id="UP000642809"/>
    </source>
</evidence>
<proteinExistence type="inferred from homology"/>
<dbReference type="RefSeq" id="WP_189578650.1">
    <property type="nucleotide sequence ID" value="NZ_BMYF01000001.1"/>
</dbReference>
<evidence type="ECO:0000259" key="2">
    <source>
        <dbReference type="Pfam" id="PF00501"/>
    </source>
</evidence>
<gene>
    <name evidence="3" type="primary">menE</name>
    <name evidence="3" type="ORF">GCM10008106_02930</name>
</gene>
<dbReference type="Gene3D" id="3.30.300.30">
    <property type="match status" value="1"/>
</dbReference>
<keyword evidence="4" id="KW-1185">Reference proteome</keyword>
<comment type="caution">
    <text evidence="3">The sequence shown here is derived from an EMBL/GenBank/DDBJ whole genome shotgun (WGS) entry which is preliminary data.</text>
</comment>
<dbReference type="InterPro" id="IPR000873">
    <property type="entry name" value="AMP-dep_synth/lig_dom"/>
</dbReference>
<feature type="domain" description="AMP-dependent synthetase/ligase" evidence="2">
    <location>
        <begin position="49"/>
        <end position="195"/>
    </location>
</feature>
<comment type="similarity">
    <text evidence="1">Belongs to the ATP-dependent AMP-binding enzyme family.</text>
</comment>
<evidence type="ECO:0000313" key="3">
    <source>
        <dbReference type="EMBL" id="GHB25572.1"/>
    </source>
</evidence>
<dbReference type="GO" id="GO:0006631">
    <property type="term" value="P:fatty acid metabolic process"/>
    <property type="evidence" value="ECO:0007669"/>
    <property type="project" value="TreeGrafter"/>
</dbReference>
<keyword evidence="3" id="KW-0436">Ligase</keyword>
<dbReference type="AlphaFoldDB" id="A0A8J3CT32"/>